<dbReference type="EMBL" id="JASCXW010000031">
    <property type="protein sequence ID" value="MDI6453515.1"/>
    <property type="molecule type" value="Genomic_DNA"/>
</dbReference>
<accession>A0AAW6U9X2</accession>
<sequence length="234" mass="26935">MKIEIWSDFACPFCYIGKKRFDQALSEFKHKNQVEVIYKAYQLNPDAPKVMKKNAYETFAEGHGTTVEQAKQRFEMFTQNAKTVGLTYNYEIIQMTNTFDAHRLAKWANQFGLEDVLTNRLMKAYFTDGLNIANHQSLTNLSKEVGLDEKEALKILATNQYHDQVIAEQQESRQLGVQGVPFFVLNRKYGISGAQQKEYFAQALDQIWQEENPLKVLNEADQNASCDHDECGIE</sequence>
<organism evidence="2 3">
    <name type="scientific">Peloplasma aerotolerans</name>
    <dbReference type="NCBI Taxonomy" id="3044389"/>
    <lineage>
        <taxon>Bacteria</taxon>
        <taxon>Bacillati</taxon>
        <taxon>Mycoplasmatota</taxon>
        <taxon>Mollicutes</taxon>
        <taxon>Acholeplasmatales</taxon>
        <taxon>Acholeplasmataceae</taxon>
        <taxon>Peloplasma</taxon>
    </lineage>
</organism>
<evidence type="ECO:0000313" key="2">
    <source>
        <dbReference type="EMBL" id="MDI6453515.1"/>
    </source>
</evidence>
<name>A0AAW6U9X2_9MOLU</name>
<dbReference type="InterPro" id="IPR001853">
    <property type="entry name" value="DSBA-like_thioredoxin_dom"/>
</dbReference>
<reference evidence="2" key="1">
    <citation type="submission" date="2023-05" db="EMBL/GenBank/DDBJ databases">
        <title>Mariniplasma microaerophilum sp. nov., a novel anaerobic mollicute isolated from terrestrial mud volcano, Taman Peninsula, Russia.</title>
        <authorList>
            <person name="Khomyakova M.A."/>
            <person name="Merkel A.Y."/>
            <person name="Slobodkin A.I."/>
        </authorList>
    </citation>
    <scope>NUCLEOTIDE SEQUENCE</scope>
    <source>
        <strain evidence="2">M4Ah</strain>
    </source>
</reference>
<dbReference type="Gene3D" id="3.40.30.10">
    <property type="entry name" value="Glutaredoxin"/>
    <property type="match status" value="1"/>
</dbReference>
<dbReference type="PANTHER" id="PTHR13887:SF41">
    <property type="entry name" value="THIOREDOXIN SUPERFAMILY PROTEIN"/>
    <property type="match status" value="1"/>
</dbReference>
<dbReference type="InterPro" id="IPR036249">
    <property type="entry name" value="Thioredoxin-like_sf"/>
</dbReference>
<dbReference type="GO" id="GO:0016491">
    <property type="term" value="F:oxidoreductase activity"/>
    <property type="evidence" value="ECO:0007669"/>
    <property type="project" value="InterPro"/>
</dbReference>
<dbReference type="Proteomes" id="UP001431532">
    <property type="component" value="Unassembled WGS sequence"/>
</dbReference>
<proteinExistence type="predicted"/>
<evidence type="ECO:0000259" key="1">
    <source>
        <dbReference type="Pfam" id="PF01323"/>
    </source>
</evidence>
<feature type="domain" description="DSBA-like thioredoxin" evidence="1">
    <location>
        <begin position="3"/>
        <end position="204"/>
    </location>
</feature>
<dbReference type="CDD" id="cd03024">
    <property type="entry name" value="DsbA_FrnE"/>
    <property type="match status" value="1"/>
</dbReference>
<evidence type="ECO:0000313" key="3">
    <source>
        <dbReference type="Proteomes" id="UP001431532"/>
    </source>
</evidence>
<dbReference type="RefSeq" id="WP_282839948.1">
    <property type="nucleotide sequence ID" value="NZ_JASCXW010000031.1"/>
</dbReference>
<comment type="caution">
    <text evidence="2">The sequence shown here is derived from an EMBL/GenBank/DDBJ whole genome shotgun (WGS) entry which is preliminary data.</text>
</comment>
<protein>
    <submittedName>
        <fullName evidence="2">DsbA family oxidoreductase</fullName>
    </submittedName>
</protein>
<dbReference type="PANTHER" id="PTHR13887">
    <property type="entry name" value="GLUTATHIONE S-TRANSFERASE KAPPA"/>
    <property type="match status" value="1"/>
</dbReference>
<dbReference type="Pfam" id="PF01323">
    <property type="entry name" value="DSBA"/>
    <property type="match status" value="1"/>
</dbReference>
<keyword evidence="3" id="KW-1185">Reference proteome</keyword>
<dbReference type="SUPFAM" id="SSF52833">
    <property type="entry name" value="Thioredoxin-like"/>
    <property type="match status" value="1"/>
</dbReference>
<gene>
    <name evidence="2" type="ORF">QJ521_08045</name>
</gene>
<dbReference type="AlphaFoldDB" id="A0AAW6U9X2"/>